<dbReference type="InterPro" id="IPR050250">
    <property type="entry name" value="Macrolide_Exporter_MacB"/>
</dbReference>
<protein>
    <recommendedName>
        <fullName evidence="12">Peptide ABC transporter permease</fullName>
    </recommendedName>
</protein>
<evidence type="ECO:0000313" key="11">
    <source>
        <dbReference type="Proteomes" id="UP000005317"/>
    </source>
</evidence>
<organism evidence="10 11">
    <name type="scientific">Thiothrix nivea (strain ATCC 35100 / DSM 5205 / JP2)</name>
    <dbReference type="NCBI Taxonomy" id="870187"/>
    <lineage>
        <taxon>Bacteria</taxon>
        <taxon>Pseudomonadati</taxon>
        <taxon>Pseudomonadota</taxon>
        <taxon>Gammaproteobacteria</taxon>
        <taxon>Thiotrichales</taxon>
        <taxon>Thiotrichaceae</taxon>
        <taxon>Thiothrix</taxon>
    </lineage>
</organism>
<keyword evidence="5 7" id="KW-0472">Membrane</keyword>
<dbReference type="PANTHER" id="PTHR30572">
    <property type="entry name" value="MEMBRANE COMPONENT OF TRANSPORTER-RELATED"/>
    <property type="match status" value="1"/>
</dbReference>
<sequence>MEGMKAQDTLHFSYQALRAYPGRTALILLAMCISVAAIILLTSLGEGARLYVIGQFQGLGSNLLLVMPGRTETTGSAPPMLGTTRDLTLDDALALQRSTAIKDVAPIIFGAAPVSFEAREREVSIMGSTPALLNARQLELAIGRPLPDTDPRIATAVCVLGETVWKELFANRNALGKWVRIGAARFRVIGVMADKGQSLGSNINDMVIIPVASARNLFNQPSLFQIVVTAESRELLQQAKKDIETILRQRHDGEDDVTVITQDSLIGTFDNILSSLTWALGGIAAISLVVAGILIMNVMLVAVSQRKAEIGLLKALGAPTTQVLRLFLTEATLLAAAGGAIGLLLGLGGVVALNQAVPEFTAQPPLWALIASVVITFITGLLFGSIPARQAARLDPVAALSGR</sequence>
<keyword evidence="2" id="KW-1003">Cell membrane</keyword>
<feature type="domain" description="MacB-like periplasmic core" evidence="9">
    <location>
        <begin position="24"/>
        <end position="245"/>
    </location>
</feature>
<evidence type="ECO:0000259" key="9">
    <source>
        <dbReference type="Pfam" id="PF12704"/>
    </source>
</evidence>
<keyword evidence="4 7" id="KW-1133">Transmembrane helix</keyword>
<comment type="similarity">
    <text evidence="6">Belongs to the ABC-4 integral membrane protein family.</text>
</comment>
<evidence type="ECO:0000313" key="10">
    <source>
        <dbReference type="EMBL" id="EIJ35537.1"/>
    </source>
</evidence>
<evidence type="ECO:0000256" key="2">
    <source>
        <dbReference type="ARBA" id="ARBA00022475"/>
    </source>
</evidence>
<evidence type="ECO:0000256" key="5">
    <source>
        <dbReference type="ARBA" id="ARBA00023136"/>
    </source>
</evidence>
<evidence type="ECO:0000256" key="4">
    <source>
        <dbReference type="ARBA" id="ARBA00022989"/>
    </source>
</evidence>
<dbReference type="GO" id="GO:0005886">
    <property type="term" value="C:plasma membrane"/>
    <property type="evidence" value="ECO:0007669"/>
    <property type="project" value="UniProtKB-SubCell"/>
</dbReference>
<evidence type="ECO:0000256" key="3">
    <source>
        <dbReference type="ARBA" id="ARBA00022692"/>
    </source>
</evidence>
<feature type="transmembrane region" description="Helical" evidence="7">
    <location>
        <begin position="25"/>
        <end position="45"/>
    </location>
</feature>
<reference evidence="11" key="1">
    <citation type="journal article" date="2011" name="Stand. Genomic Sci.">
        <title>Genome sequence of the filamentous, gliding Thiothrix nivea neotype strain (JP2(T)).</title>
        <authorList>
            <person name="Lapidus A."/>
            <person name="Nolan M."/>
            <person name="Lucas S."/>
            <person name="Glavina Del Rio T."/>
            <person name="Tice H."/>
            <person name="Cheng J.F."/>
            <person name="Tapia R."/>
            <person name="Han C."/>
            <person name="Goodwin L."/>
            <person name="Pitluck S."/>
            <person name="Liolios K."/>
            <person name="Pagani I."/>
            <person name="Ivanova N."/>
            <person name="Huntemann M."/>
            <person name="Mavromatis K."/>
            <person name="Mikhailova N."/>
            <person name="Pati A."/>
            <person name="Chen A."/>
            <person name="Palaniappan K."/>
            <person name="Land M."/>
            <person name="Brambilla E.M."/>
            <person name="Rohde M."/>
            <person name="Abt B."/>
            <person name="Verbarg S."/>
            <person name="Goker M."/>
            <person name="Bristow J."/>
            <person name="Eisen J.A."/>
            <person name="Markowitz V."/>
            <person name="Hugenholtz P."/>
            <person name="Kyrpides N.C."/>
            <person name="Klenk H.P."/>
            <person name="Woyke T."/>
        </authorList>
    </citation>
    <scope>NUCLEOTIDE SEQUENCE [LARGE SCALE GENOMIC DNA]</scope>
    <source>
        <strain evidence="11">ATCC 35100 / DSM 5205 / JP2</strain>
    </source>
</reference>
<feature type="transmembrane region" description="Helical" evidence="7">
    <location>
        <begin position="324"/>
        <end position="353"/>
    </location>
</feature>
<evidence type="ECO:0000256" key="7">
    <source>
        <dbReference type="SAM" id="Phobius"/>
    </source>
</evidence>
<keyword evidence="11" id="KW-1185">Reference proteome</keyword>
<feature type="transmembrane region" description="Helical" evidence="7">
    <location>
        <begin position="278"/>
        <end position="303"/>
    </location>
</feature>
<evidence type="ECO:0000256" key="1">
    <source>
        <dbReference type="ARBA" id="ARBA00004651"/>
    </source>
</evidence>
<dbReference type="Pfam" id="PF12704">
    <property type="entry name" value="MacB_PCD"/>
    <property type="match status" value="1"/>
</dbReference>
<gene>
    <name evidence="10" type="ORF">Thini_3011</name>
</gene>
<dbReference type="EMBL" id="JH651384">
    <property type="protein sequence ID" value="EIJ35537.1"/>
    <property type="molecule type" value="Genomic_DNA"/>
</dbReference>
<accession>A0A656HGH7</accession>
<feature type="transmembrane region" description="Helical" evidence="7">
    <location>
        <begin position="365"/>
        <end position="384"/>
    </location>
</feature>
<dbReference type="PANTHER" id="PTHR30572:SF4">
    <property type="entry name" value="ABC TRANSPORTER PERMEASE YTRF"/>
    <property type="match status" value="1"/>
</dbReference>
<feature type="domain" description="ABC3 transporter permease C-terminal" evidence="8">
    <location>
        <begin position="283"/>
        <end position="396"/>
    </location>
</feature>
<dbReference type="Proteomes" id="UP000005317">
    <property type="component" value="Unassembled WGS sequence"/>
</dbReference>
<dbReference type="InterPro" id="IPR025857">
    <property type="entry name" value="MacB_PCD"/>
</dbReference>
<keyword evidence="3 7" id="KW-0812">Transmembrane</keyword>
<name>A0A656HGH7_THINJ</name>
<comment type="subcellular location">
    <subcellularLocation>
        <location evidence="1">Cell membrane</location>
        <topology evidence="1">Multi-pass membrane protein</topology>
    </subcellularLocation>
</comment>
<dbReference type="Pfam" id="PF02687">
    <property type="entry name" value="FtsX"/>
    <property type="match status" value="1"/>
</dbReference>
<evidence type="ECO:0000259" key="8">
    <source>
        <dbReference type="Pfam" id="PF02687"/>
    </source>
</evidence>
<evidence type="ECO:0000256" key="6">
    <source>
        <dbReference type="ARBA" id="ARBA00038076"/>
    </source>
</evidence>
<dbReference type="InterPro" id="IPR003838">
    <property type="entry name" value="ABC3_permease_C"/>
</dbReference>
<evidence type="ECO:0008006" key="12">
    <source>
        <dbReference type="Google" id="ProtNLM"/>
    </source>
</evidence>
<proteinExistence type="inferred from homology"/>
<dbReference type="GO" id="GO:0022857">
    <property type="term" value="F:transmembrane transporter activity"/>
    <property type="evidence" value="ECO:0007669"/>
    <property type="project" value="TreeGrafter"/>
</dbReference>
<dbReference type="AlphaFoldDB" id="A0A656HGH7"/>